<keyword evidence="4" id="KW-1185">Reference proteome</keyword>
<feature type="region of interest" description="Disordered" evidence="1">
    <location>
        <begin position="255"/>
        <end position="320"/>
    </location>
</feature>
<proteinExistence type="predicted"/>
<sequence length="470" mass="48379">MSQEQPPIRSRRELRKARDAQQESASKGTEQLQPALKTDAGAPGAAAPSGPEAPSGPGAAGAAAGQASTQRSSQIRARDRATLRAIKELEEKEGQLSAGGPPTRRQLRLQQLKEQALTAANPVVPPASTPQRSADGPRNGVSHTDNGHKDSGHKDSHSGSSQGSDPSADLTNAGAGEQARQGRTTTPGAKAGSPGPEGMTVEQALAARSLLAEQAKNQIAKMEHIASLDPEAVDPEILAEQIALAERAAVMNRRAMAKQKLAEQAGAPTIPPAPATPPKDPFQGRSRDTGKLPGDAGTKDQAGKPAAGPRPAPSTASNLAMVTPLEFVQVPGIDRPVMKPPATSHVPVTTRPGSKVTPSGTKKRRSPGSQRTAPADAGPGRSQVIARAEAAARAAEVPQAAVIEEPQGDDLFEDLPRIPASSAHGLDPLDAATAGLARANRTRVLQFLVLALGIVALVSGVILIINGMSR</sequence>
<protein>
    <submittedName>
        <fullName evidence="3">Uncharacterized protein</fullName>
    </submittedName>
</protein>
<reference evidence="4" key="1">
    <citation type="journal article" date="2019" name="Int. J. Syst. Evol. Microbiol.">
        <title>The Global Catalogue of Microorganisms (GCM) 10K type strain sequencing project: providing services to taxonomists for standard genome sequencing and annotation.</title>
        <authorList>
            <consortium name="The Broad Institute Genomics Platform"/>
            <consortium name="The Broad Institute Genome Sequencing Center for Infectious Disease"/>
            <person name="Wu L."/>
            <person name="Ma J."/>
        </authorList>
    </citation>
    <scope>NUCLEOTIDE SEQUENCE [LARGE SCALE GENOMIC DNA]</scope>
    <source>
        <strain evidence="4">CGMCC 1.3601</strain>
    </source>
</reference>
<dbReference type="Proteomes" id="UP000658754">
    <property type="component" value="Unassembled WGS sequence"/>
</dbReference>
<feature type="region of interest" description="Disordered" evidence="1">
    <location>
        <begin position="1"/>
        <end position="205"/>
    </location>
</feature>
<dbReference type="EMBL" id="BMKV01000003">
    <property type="protein sequence ID" value="GGI80270.1"/>
    <property type="molecule type" value="Genomic_DNA"/>
</dbReference>
<feature type="compositionally biased region" description="Basic and acidic residues" evidence="1">
    <location>
        <begin position="145"/>
        <end position="157"/>
    </location>
</feature>
<evidence type="ECO:0000313" key="3">
    <source>
        <dbReference type="EMBL" id="GGI80270.1"/>
    </source>
</evidence>
<feature type="compositionally biased region" description="Polar residues" evidence="1">
    <location>
        <begin position="22"/>
        <end position="32"/>
    </location>
</feature>
<feature type="compositionally biased region" description="Basic and acidic residues" evidence="1">
    <location>
        <begin position="76"/>
        <end position="94"/>
    </location>
</feature>
<gene>
    <name evidence="3" type="ORF">GCM10007175_16840</name>
</gene>
<feature type="compositionally biased region" description="Pro residues" evidence="1">
    <location>
        <begin position="269"/>
        <end position="280"/>
    </location>
</feature>
<evidence type="ECO:0000256" key="1">
    <source>
        <dbReference type="SAM" id="MobiDB-lite"/>
    </source>
</evidence>
<keyword evidence="2" id="KW-0472">Membrane</keyword>
<keyword evidence="2" id="KW-0812">Transmembrane</keyword>
<comment type="caution">
    <text evidence="3">The sequence shown here is derived from an EMBL/GenBank/DDBJ whole genome shotgun (WGS) entry which is preliminary data.</text>
</comment>
<accession>A0ABQ2CDA8</accession>
<keyword evidence="2" id="KW-1133">Transmembrane helix</keyword>
<feature type="compositionally biased region" description="Low complexity" evidence="1">
    <location>
        <begin position="40"/>
        <end position="68"/>
    </location>
</feature>
<feature type="transmembrane region" description="Helical" evidence="2">
    <location>
        <begin position="444"/>
        <end position="465"/>
    </location>
</feature>
<evidence type="ECO:0000256" key="2">
    <source>
        <dbReference type="SAM" id="Phobius"/>
    </source>
</evidence>
<evidence type="ECO:0000313" key="4">
    <source>
        <dbReference type="Proteomes" id="UP000658754"/>
    </source>
</evidence>
<organism evidence="3 4">
    <name type="scientific">Pseudarthrobacter scleromae</name>
    <dbReference type="NCBI Taxonomy" id="158897"/>
    <lineage>
        <taxon>Bacteria</taxon>
        <taxon>Bacillati</taxon>
        <taxon>Actinomycetota</taxon>
        <taxon>Actinomycetes</taxon>
        <taxon>Micrococcales</taxon>
        <taxon>Micrococcaceae</taxon>
        <taxon>Pseudarthrobacter</taxon>
    </lineage>
</organism>
<feature type="region of interest" description="Disordered" evidence="1">
    <location>
        <begin position="334"/>
        <end position="381"/>
    </location>
</feature>
<name>A0ABQ2CDA8_9MICC</name>
<dbReference type="RefSeq" id="WP_188729340.1">
    <property type="nucleotide sequence ID" value="NZ_BMKV01000003.1"/>
</dbReference>